<dbReference type="EC" id="1.11.1.24" evidence="3"/>
<keyword evidence="5" id="KW-0049">Antioxidant</keyword>
<evidence type="ECO:0000256" key="2">
    <source>
        <dbReference type="ARBA" id="ARBA00011245"/>
    </source>
</evidence>
<dbReference type="GO" id="GO:0008379">
    <property type="term" value="F:thioredoxin peroxidase activity"/>
    <property type="evidence" value="ECO:0007669"/>
    <property type="project" value="TreeGrafter"/>
</dbReference>
<evidence type="ECO:0000256" key="9">
    <source>
        <dbReference type="ARBA" id="ARBA00032824"/>
    </source>
</evidence>
<evidence type="ECO:0000259" key="14">
    <source>
        <dbReference type="PROSITE" id="PS51352"/>
    </source>
</evidence>
<dbReference type="PATRIC" id="fig|1127696.3.peg.694"/>
<evidence type="ECO:0000313" key="15">
    <source>
        <dbReference type="EMBL" id="EKY01717.1"/>
    </source>
</evidence>
<evidence type="ECO:0000256" key="12">
    <source>
        <dbReference type="ARBA" id="ARBA00049091"/>
    </source>
</evidence>
<dbReference type="EMBL" id="AMEQ01000024">
    <property type="protein sequence ID" value="EKY01717.1"/>
    <property type="molecule type" value="Genomic_DNA"/>
</dbReference>
<dbReference type="CDD" id="cd03017">
    <property type="entry name" value="PRX_BCP"/>
    <property type="match status" value="1"/>
</dbReference>
<dbReference type="RefSeq" id="WP_005469016.1">
    <property type="nucleotide sequence ID" value="NZ_KB291045.1"/>
</dbReference>
<comment type="subunit">
    <text evidence="2">Monomer.</text>
</comment>
<dbReference type="GO" id="GO:0045454">
    <property type="term" value="P:cell redox homeostasis"/>
    <property type="evidence" value="ECO:0007669"/>
    <property type="project" value="TreeGrafter"/>
</dbReference>
<organism evidence="15 16">
    <name type="scientific">Porphyromonas catoniae F0037</name>
    <dbReference type="NCBI Taxonomy" id="1127696"/>
    <lineage>
        <taxon>Bacteria</taxon>
        <taxon>Pseudomonadati</taxon>
        <taxon>Bacteroidota</taxon>
        <taxon>Bacteroidia</taxon>
        <taxon>Bacteroidales</taxon>
        <taxon>Porphyromonadaceae</taxon>
        <taxon>Porphyromonas</taxon>
    </lineage>
</organism>
<evidence type="ECO:0000256" key="5">
    <source>
        <dbReference type="ARBA" id="ARBA00022862"/>
    </source>
</evidence>
<proteinExistence type="inferred from homology"/>
<evidence type="ECO:0000256" key="4">
    <source>
        <dbReference type="ARBA" id="ARBA00022559"/>
    </source>
</evidence>
<evidence type="ECO:0000256" key="8">
    <source>
        <dbReference type="ARBA" id="ARBA00023284"/>
    </source>
</evidence>
<dbReference type="PROSITE" id="PS51352">
    <property type="entry name" value="THIOREDOXIN_2"/>
    <property type="match status" value="1"/>
</dbReference>
<gene>
    <name evidence="15" type="ORF">HMPREF9134_00777</name>
</gene>
<comment type="similarity">
    <text evidence="10">Belongs to the peroxiredoxin family. BCP/PrxQ subfamily.</text>
</comment>
<name>L1NES3_9PORP</name>
<keyword evidence="8" id="KW-0676">Redox-active center</keyword>
<dbReference type="Pfam" id="PF00578">
    <property type="entry name" value="AhpC-TSA"/>
    <property type="match status" value="1"/>
</dbReference>
<sequence>MALQIGDSVPDLLGLDQDGREVRLSDYPERRVVLYFYPKDNTSGCTAEACSLRDGYAELRKAGYEIIGVSRDSAKSHQGFREKYQLPFRLIADTDVRLNELFGTWIEKSMYGRKYMGTERTTFVISASGKIEHIIRGKEVNTKEHARQILEQ</sequence>
<dbReference type="Gene3D" id="3.40.30.10">
    <property type="entry name" value="Glutaredoxin"/>
    <property type="match status" value="1"/>
</dbReference>
<dbReference type="GO" id="GO:0034599">
    <property type="term" value="P:cellular response to oxidative stress"/>
    <property type="evidence" value="ECO:0007669"/>
    <property type="project" value="TreeGrafter"/>
</dbReference>
<keyword evidence="6" id="KW-0560">Oxidoreductase</keyword>
<dbReference type="GO" id="GO:0005737">
    <property type="term" value="C:cytoplasm"/>
    <property type="evidence" value="ECO:0007669"/>
    <property type="project" value="TreeGrafter"/>
</dbReference>
<dbReference type="InterPro" id="IPR013766">
    <property type="entry name" value="Thioredoxin_domain"/>
</dbReference>
<comment type="catalytic activity">
    <reaction evidence="12">
        <text>a hydroperoxide + [thioredoxin]-dithiol = an alcohol + [thioredoxin]-disulfide + H2O</text>
        <dbReference type="Rhea" id="RHEA:62620"/>
        <dbReference type="Rhea" id="RHEA-COMP:10698"/>
        <dbReference type="Rhea" id="RHEA-COMP:10700"/>
        <dbReference type="ChEBI" id="CHEBI:15377"/>
        <dbReference type="ChEBI" id="CHEBI:29950"/>
        <dbReference type="ChEBI" id="CHEBI:30879"/>
        <dbReference type="ChEBI" id="CHEBI:35924"/>
        <dbReference type="ChEBI" id="CHEBI:50058"/>
        <dbReference type="EC" id="1.11.1.24"/>
    </reaction>
</comment>
<evidence type="ECO:0000256" key="11">
    <source>
        <dbReference type="ARBA" id="ARBA00042639"/>
    </source>
</evidence>
<accession>L1NES3</accession>
<dbReference type="FunFam" id="3.40.30.10:FF:000007">
    <property type="entry name" value="Thioredoxin-dependent thiol peroxidase"/>
    <property type="match status" value="1"/>
</dbReference>
<evidence type="ECO:0000256" key="1">
    <source>
        <dbReference type="ARBA" id="ARBA00003330"/>
    </source>
</evidence>
<feature type="active site" description="Cysteine sulfenic acid (-SOH) intermediate; for peroxidase activity" evidence="13">
    <location>
        <position position="45"/>
    </location>
</feature>
<keyword evidence="4" id="KW-0575">Peroxidase</keyword>
<dbReference type="PANTHER" id="PTHR42801:SF4">
    <property type="entry name" value="AHPC_TSA FAMILY PROTEIN"/>
    <property type="match status" value="1"/>
</dbReference>
<keyword evidence="7" id="KW-1015">Disulfide bond</keyword>
<dbReference type="InterPro" id="IPR024706">
    <property type="entry name" value="Peroxiredoxin_AhpC-typ"/>
</dbReference>
<dbReference type="PIRSF" id="PIRSF000239">
    <property type="entry name" value="AHPC"/>
    <property type="match status" value="1"/>
</dbReference>
<evidence type="ECO:0000256" key="13">
    <source>
        <dbReference type="PIRSR" id="PIRSR000239-1"/>
    </source>
</evidence>
<dbReference type="SUPFAM" id="SSF52833">
    <property type="entry name" value="Thioredoxin-like"/>
    <property type="match status" value="1"/>
</dbReference>
<comment type="function">
    <text evidence="1">Thiol-specific peroxidase that catalyzes the reduction of hydrogen peroxide and organic hydroperoxides to water and alcohols, respectively. Plays a role in cell protection against oxidative stress by detoxifying peroxides and as sensor of hydrogen peroxide-mediated signaling events.</text>
</comment>
<dbReference type="InterPro" id="IPR050924">
    <property type="entry name" value="Peroxiredoxin_BCP/PrxQ"/>
</dbReference>
<evidence type="ECO:0000313" key="16">
    <source>
        <dbReference type="Proteomes" id="UP000010408"/>
    </source>
</evidence>
<evidence type="ECO:0000256" key="6">
    <source>
        <dbReference type="ARBA" id="ARBA00023002"/>
    </source>
</evidence>
<dbReference type="Proteomes" id="UP000010408">
    <property type="component" value="Unassembled WGS sequence"/>
</dbReference>
<comment type="caution">
    <text evidence="15">The sequence shown here is derived from an EMBL/GenBank/DDBJ whole genome shotgun (WGS) entry which is preliminary data.</text>
</comment>
<dbReference type="InterPro" id="IPR000866">
    <property type="entry name" value="AhpC/TSA"/>
</dbReference>
<dbReference type="InterPro" id="IPR036249">
    <property type="entry name" value="Thioredoxin-like_sf"/>
</dbReference>
<dbReference type="HOGENOM" id="CLU_042529_14_1_10"/>
<dbReference type="PANTHER" id="PTHR42801">
    <property type="entry name" value="THIOREDOXIN-DEPENDENT PEROXIDE REDUCTASE"/>
    <property type="match status" value="1"/>
</dbReference>
<evidence type="ECO:0000256" key="7">
    <source>
        <dbReference type="ARBA" id="ARBA00023157"/>
    </source>
</evidence>
<feature type="domain" description="Thioredoxin" evidence="14">
    <location>
        <begin position="3"/>
        <end position="152"/>
    </location>
</feature>
<protein>
    <recommendedName>
        <fullName evidence="3">thioredoxin-dependent peroxiredoxin</fullName>
        <ecNumber evidence="3">1.11.1.24</ecNumber>
    </recommendedName>
    <alternativeName>
        <fullName evidence="9">Thioredoxin peroxidase</fullName>
    </alternativeName>
    <alternativeName>
        <fullName evidence="11">Thioredoxin-dependent peroxiredoxin Bcp</fullName>
    </alternativeName>
</protein>
<dbReference type="eggNOG" id="COG1225">
    <property type="taxonomic scope" value="Bacteria"/>
</dbReference>
<dbReference type="AlphaFoldDB" id="L1NES3"/>
<evidence type="ECO:0000256" key="3">
    <source>
        <dbReference type="ARBA" id="ARBA00013017"/>
    </source>
</evidence>
<evidence type="ECO:0000256" key="10">
    <source>
        <dbReference type="ARBA" id="ARBA00038489"/>
    </source>
</evidence>
<reference evidence="15 16" key="1">
    <citation type="submission" date="2012-05" db="EMBL/GenBank/DDBJ databases">
        <authorList>
            <person name="Weinstock G."/>
            <person name="Sodergren E."/>
            <person name="Lobos E.A."/>
            <person name="Fulton L."/>
            <person name="Fulton R."/>
            <person name="Courtney L."/>
            <person name="Fronick C."/>
            <person name="O'Laughlin M."/>
            <person name="Godfrey J."/>
            <person name="Wilson R.M."/>
            <person name="Miner T."/>
            <person name="Farmer C."/>
            <person name="Delehaunty K."/>
            <person name="Cordes M."/>
            <person name="Minx P."/>
            <person name="Tomlinson C."/>
            <person name="Chen J."/>
            <person name="Wollam A."/>
            <person name="Pepin K.H."/>
            <person name="Bhonagiri V."/>
            <person name="Zhang X."/>
            <person name="Suruliraj S."/>
            <person name="Warren W."/>
            <person name="Mitreva M."/>
            <person name="Mardis E.R."/>
            <person name="Wilson R.K."/>
        </authorList>
    </citation>
    <scope>NUCLEOTIDE SEQUENCE [LARGE SCALE GENOMIC DNA]</scope>
    <source>
        <strain evidence="15 16">F0037</strain>
    </source>
</reference>
<dbReference type="STRING" id="1127696.HMPREF9134_00777"/>